<evidence type="ECO:0000313" key="3">
    <source>
        <dbReference type="EMBL" id="SFC48679.1"/>
    </source>
</evidence>
<feature type="domain" description="Methyltransferase type 11" evidence="2">
    <location>
        <begin position="56"/>
        <end position="154"/>
    </location>
</feature>
<evidence type="ECO:0000256" key="1">
    <source>
        <dbReference type="ARBA" id="ARBA00022679"/>
    </source>
</evidence>
<sequence>MAQQLSEEQLKALAQQLSHPKGEDGVQLGKRMNVTNDNMIRKTIESLPITDGAQVLEIGHGNAHHLPEFLHKAANIQYVGLEVSQTMYEEAQKENAQTIAAGQARFLLTDGTHIPAPDAHFDIIFSVNTVYFWQNPVNYIREIGRVLKSGGYLCLSFVEKDSMQKLAFTQYGFSLYDTEGILNLVKNIPHQHLEQKHYTEETFSNIGQKVERTFGVLLLQKL</sequence>
<accession>A0A1I1JJ86</accession>
<reference evidence="3 4" key="1">
    <citation type="submission" date="2016-10" db="EMBL/GenBank/DDBJ databases">
        <authorList>
            <person name="de Groot N.N."/>
        </authorList>
    </citation>
    <scope>NUCLEOTIDE SEQUENCE [LARGE SCALE GENOMIC DNA]</scope>
    <source>
        <strain evidence="3 4">DSM 6793</strain>
    </source>
</reference>
<dbReference type="GO" id="GO:0016126">
    <property type="term" value="P:sterol biosynthetic process"/>
    <property type="evidence" value="ECO:0007669"/>
    <property type="project" value="TreeGrafter"/>
</dbReference>
<keyword evidence="1 3" id="KW-0808">Transferase</keyword>
<dbReference type="Proteomes" id="UP000199514">
    <property type="component" value="Unassembled WGS sequence"/>
</dbReference>
<dbReference type="RefSeq" id="WP_091512169.1">
    <property type="nucleotide sequence ID" value="NZ_FOLE01000006.1"/>
</dbReference>
<dbReference type="CDD" id="cd02440">
    <property type="entry name" value="AdoMet_MTases"/>
    <property type="match status" value="1"/>
</dbReference>
<dbReference type="Gene3D" id="3.40.50.150">
    <property type="entry name" value="Vaccinia Virus protein VP39"/>
    <property type="match status" value="1"/>
</dbReference>
<dbReference type="InterPro" id="IPR013216">
    <property type="entry name" value="Methyltransf_11"/>
</dbReference>
<dbReference type="STRING" id="927664.SAMN05421780_10621"/>
<dbReference type="GO" id="GO:0032259">
    <property type="term" value="P:methylation"/>
    <property type="evidence" value="ECO:0007669"/>
    <property type="project" value="UniProtKB-KW"/>
</dbReference>
<gene>
    <name evidence="3" type="ORF">SAMN05421780_10621</name>
</gene>
<name>A0A1I1JJ86_9BACT</name>
<dbReference type="Pfam" id="PF08241">
    <property type="entry name" value="Methyltransf_11"/>
    <property type="match status" value="1"/>
</dbReference>
<dbReference type="EMBL" id="FOLE01000006">
    <property type="protein sequence ID" value="SFC48679.1"/>
    <property type="molecule type" value="Genomic_DNA"/>
</dbReference>
<dbReference type="PANTHER" id="PTHR44068">
    <property type="entry name" value="ZGC:194242"/>
    <property type="match status" value="1"/>
</dbReference>
<evidence type="ECO:0000313" key="4">
    <source>
        <dbReference type="Proteomes" id="UP000199514"/>
    </source>
</evidence>
<evidence type="ECO:0000259" key="2">
    <source>
        <dbReference type="Pfam" id="PF08241"/>
    </source>
</evidence>
<dbReference type="AlphaFoldDB" id="A0A1I1JJ86"/>
<dbReference type="OrthoDB" id="9770553at2"/>
<dbReference type="SUPFAM" id="SSF53335">
    <property type="entry name" value="S-adenosyl-L-methionine-dependent methyltransferases"/>
    <property type="match status" value="1"/>
</dbReference>
<protein>
    <submittedName>
        <fullName evidence="3">Methyltransferase domain-containing protein</fullName>
    </submittedName>
</protein>
<dbReference type="GO" id="GO:0003838">
    <property type="term" value="F:sterol 24-C-methyltransferase activity"/>
    <property type="evidence" value="ECO:0007669"/>
    <property type="project" value="TreeGrafter"/>
</dbReference>
<dbReference type="PANTHER" id="PTHR44068:SF1">
    <property type="entry name" value="HYPOTHETICAL LOC100005854"/>
    <property type="match status" value="1"/>
</dbReference>
<keyword evidence="4" id="KW-1185">Reference proteome</keyword>
<dbReference type="InterPro" id="IPR050447">
    <property type="entry name" value="Erg6_SMT_methyltransf"/>
</dbReference>
<keyword evidence="3" id="KW-0489">Methyltransferase</keyword>
<dbReference type="InterPro" id="IPR029063">
    <property type="entry name" value="SAM-dependent_MTases_sf"/>
</dbReference>
<proteinExistence type="predicted"/>
<organism evidence="3 4">
    <name type="scientific">Flexibacter flexilis DSM 6793</name>
    <dbReference type="NCBI Taxonomy" id="927664"/>
    <lineage>
        <taxon>Bacteria</taxon>
        <taxon>Pseudomonadati</taxon>
        <taxon>Bacteroidota</taxon>
        <taxon>Cytophagia</taxon>
        <taxon>Cytophagales</taxon>
        <taxon>Flexibacteraceae</taxon>
        <taxon>Flexibacter</taxon>
    </lineage>
</organism>